<sequence>MAFSLLVPQESIYGSAPLFQALPLAVEGGDWTVQFLKLRSLPCKSEKFAIRVDFVSETFQVSQNSVTRWNRAPQAKAGRNASHVPVPHAARVACKPEFTGVLKPSDVDVDRLGIGVDLVVRSARFIPDVFKRTGRIRRP</sequence>
<dbReference type="Proteomes" id="UP000655523">
    <property type="component" value="Unassembled WGS sequence"/>
</dbReference>
<gene>
    <name evidence="1" type="ORF">GNZ13_50240</name>
</gene>
<name>A0A972SQU1_9BURK</name>
<evidence type="ECO:0000313" key="1">
    <source>
        <dbReference type="EMBL" id="NPT62470.1"/>
    </source>
</evidence>
<comment type="caution">
    <text evidence="1">The sequence shown here is derived from an EMBL/GenBank/DDBJ whole genome shotgun (WGS) entry which is preliminary data.</text>
</comment>
<protein>
    <submittedName>
        <fullName evidence="1">Uncharacterized protein</fullName>
    </submittedName>
</protein>
<dbReference type="EMBL" id="WOEZ01000327">
    <property type="protein sequence ID" value="NPT62470.1"/>
    <property type="molecule type" value="Genomic_DNA"/>
</dbReference>
<proteinExistence type="predicted"/>
<dbReference type="AlphaFoldDB" id="A0A972SQU1"/>
<accession>A0A972SQU1</accession>
<reference evidence="1 2" key="1">
    <citation type="submission" date="2019-11" db="EMBL/GenBank/DDBJ databases">
        <title>Metabolism of dissolved organic matter in forest soils.</title>
        <authorList>
            <person name="Cyle K.T."/>
            <person name="Wilhelm R.C."/>
            <person name="Martinez C.E."/>
        </authorList>
    </citation>
    <scope>NUCLEOTIDE SEQUENCE [LARGE SCALE GENOMIC DNA]</scope>
    <source>
        <strain evidence="1 2">5N</strain>
    </source>
</reference>
<dbReference type="RefSeq" id="WP_172178931.1">
    <property type="nucleotide sequence ID" value="NZ_WOEZ01000327.1"/>
</dbReference>
<evidence type="ECO:0000313" key="2">
    <source>
        <dbReference type="Proteomes" id="UP000655523"/>
    </source>
</evidence>
<organism evidence="1 2">
    <name type="scientific">Paraburkholderia elongata</name>
    <dbReference type="NCBI Taxonomy" id="2675747"/>
    <lineage>
        <taxon>Bacteria</taxon>
        <taxon>Pseudomonadati</taxon>
        <taxon>Pseudomonadota</taxon>
        <taxon>Betaproteobacteria</taxon>
        <taxon>Burkholderiales</taxon>
        <taxon>Burkholderiaceae</taxon>
        <taxon>Paraburkholderia</taxon>
    </lineage>
</organism>
<keyword evidence="2" id="KW-1185">Reference proteome</keyword>